<organism evidence="2 3">
    <name type="scientific">Nocardioides panaciterrulae</name>
    <dbReference type="NCBI Taxonomy" id="661492"/>
    <lineage>
        <taxon>Bacteria</taxon>
        <taxon>Bacillati</taxon>
        <taxon>Actinomycetota</taxon>
        <taxon>Actinomycetes</taxon>
        <taxon>Propionibacteriales</taxon>
        <taxon>Nocardioidaceae</taxon>
        <taxon>Nocardioides</taxon>
    </lineage>
</organism>
<sequence length="120" mass="12487">MRRVLALVFAAFLALALAGCGGSSSGSSGSSTTPKVIEVTFSGDSVTPNGDRVQVSVGQPIELKVTADAPGEIHVHSSPEQELSYDKGTSTVDLQPIDKPGIVEVESHALDKTIVQLEVR</sequence>
<feature type="signal peptide" evidence="1">
    <location>
        <begin position="1"/>
        <end position="18"/>
    </location>
</feature>
<evidence type="ECO:0000313" key="2">
    <source>
        <dbReference type="EMBL" id="NYD42798.1"/>
    </source>
</evidence>
<evidence type="ECO:0000256" key="1">
    <source>
        <dbReference type="SAM" id="SignalP"/>
    </source>
</evidence>
<dbReference type="RefSeq" id="WP_179664389.1">
    <property type="nucleotide sequence ID" value="NZ_JACCBG010000001.1"/>
</dbReference>
<feature type="chain" id="PRO_5038606952" evidence="1">
    <location>
        <begin position="19"/>
        <end position="120"/>
    </location>
</feature>
<keyword evidence="1" id="KW-0732">Signal</keyword>
<protein>
    <submittedName>
        <fullName evidence="2">ABC-type oligopeptide transport system substrate-binding subunit</fullName>
    </submittedName>
</protein>
<reference evidence="2 3" key="1">
    <citation type="submission" date="2020-07" db="EMBL/GenBank/DDBJ databases">
        <title>Sequencing the genomes of 1000 actinobacteria strains.</title>
        <authorList>
            <person name="Klenk H.-P."/>
        </authorList>
    </citation>
    <scope>NUCLEOTIDE SEQUENCE [LARGE SCALE GENOMIC DNA]</scope>
    <source>
        <strain evidence="2 3">DSM 21350</strain>
    </source>
</reference>
<dbReference type="PROSITE" id="PS51257">
    <property type="entry name" value="PROKAR_LIPOPROTEIN"/>
    <property type="match status" value="1"/>
</dbReference>
<proteinExistence type="predicted"/>
<name>A0A7Y9E806_9ACTN</name>
<evidence type="ECO:0000313" key="3">
    <source>
        <dbReference type="Proteomes" id="UP000535511"/>
    </source>
</evidence>
<keyword evidence="3" id="KW-1185">Reference proteome</keyword>
<dbReference type="EMBL" id="JACCBG010000001">
    <property type="protein sequence ID" value="NYD42798.1"/>
    <property type="molecule type" value="Genomic_DNA"/>
</dbReference>
<dbReference type="Proteomes" id="UP000535511">
    <property type="component" value="Unassembled WGS sequence"/>
</dbReference>
<accession>A0A7Y9E806</accession>
<comment type="caution">
    <text evidence="2">The sequence shown here is derived from an EMBL/GenBank/DDBJ whole genome shotgun (WGS) entry which is preliminary data.</text>
</comment>
<dbReference type="AlphaFoldDB" id="A0A7Y9E806"/>
<gene>
    <name evidence="2" type="ORF">BJZ21_002881</name>
</gene>